<feature type="compositionally biased region" description="Low complexity" evidence="1">
    <location>
        <begin position="218"/>
        <end position="229"/>
    </location>
</feature>
<feature type="region of interest" description="Disordered" evidence="1">
    <location>
        <begin position="218"/>
        <end position="237"/>
    </location>
</feature>
<reference evidence="4 5" key="1">
    <citation type="submission" date="2017-07" db="EMBL/GenBank/DDBJ databases">
        <title>Isolation and whole genome analysis of endospore-forming bacteria from heroin.</title>
        <authorList>
            <person name="Kalinowski J."/>
            <person name="Ahrens B."/>
            <person name="Al-Dilaimi A."/>
            <person name="Winkler A."/>
            <person name="Wibberg D."/>
            <person name="Schleenbecker U."/>
            <person name="Ruckert C."/>
            <person name="Wolfel R."/>
            <person name="Grass G."/>
        </authorList>
    </citation>
    <scope>NUCLEOTIDE SEQUENCE [LARGE SCALE GENOMIC DNA]</scope>
    <source>
        <strain evidence="4 5">7537-G1</strain>
    </source>
</reference>
<keyword evidence="2" id="KW-0472">Membrane</keyword>
<comment type="caution">
    <text evidence="4">The sequence shown here is derived from an EMBL/GenBank/DDBJ whole genome shotgun (WGS) entry which is preliminary data.</text>
</comment>
<dbReference type="InterPro" id="IPR021878">
    <property type="entry name" value="TgpA_N"/>
</dbReference>
<dbReference type="PANTHER" id="PTHR42736:SF1">
    <property type="entry name" value="PROTEIN-GLUTAMINE GAMMA-GLUTAMYLTRANSFERASE"/>
    <property type="match status" value="1"/>
</dbReference>
<dbReference type="Gene3D" id="3.10.620.30">
    <property type="match status" value="1"/>
</dbReference>
<dbReference type="SUPFAM" id="SSF54001">
    <property type="entry name" value="Cysteine proteinases"/>
    <property type="match status" value="1"/>
</dbReference>
<feature type="transmembrane region" description="Helical" evidence="2">
    <location>
        <begin position="177"/>
        <end position="197"/>
    </location>
</feature>
<dbReference type="InterPro" id="IPR052901">
    <property type="entry name" value="Bact_TGase-like"/>
</dbReference>
<protein>
    <submittedName>
        <fullName evidence="4">Transglutaminase</fullName>
    </submittedName>
</protein>
<feature type="transmembrane region" description="Helical" evidence="2">
    <location>
        <begin position="588"/>
        <end position="609"/>
    </location>
</feature>
<dbReference type="OrthoDB" id="9804872at2"/>
<feature type="transmembrane region" description="Helical" evidence="2">
    <location>
        <begin position="114"/>
        <end position="134"/>
    </location>
</feature>
<dbReference type="InterPro" id="IPR038765">
    <property type="entry name" value="Papain-like_cys_pep_sf"/>
</dbReference>
<sequence length="718" mass="80914">MLWIWIIGMQWVSFTETIWLDETTAVVIAALSITAIIEALIPATFVLRMLLQVALIAFSVHRILDAHGLPVPTDMVRGLLSDEASYLLPYLWFALAAWAIVLLIVRLSDSRRKILMIIAINVISFTILDSFTHLELWDETAWIAAAGMGWLVTSHFNKFRARFPQGWRHLSKSPFKIIANILVIFSLIILAGVNMPYVQPTLTDPYTAWRELSGSPLSGTSTTGTGSLLEVPTESTSGYGREDNNLGAGFNFDYSPVMTVSSDERSYWRGEVRTQYSGTGWADGGGRRGGSDVRLNDDLQGDLSTTVSTKSVQQTITMLSDDVYPVLFGAYAVSRIDSMDADVDPDLLRWVPEGSELHMRSQQRYPKSYTVTSEIPVIPVEELSKRTYEELYSGSVDDAYLQIPRNFPDRVELLAEEVTAAGQTPYEKVVLLQDYLQSNYTYTNSPDLSRKQSPDFVEGFLFEIREGYCDYFSTSMVMMARSLDIPARWVKGYAPGSVSIQEFMPMDGMVSMDPGMYTVTNADAHSWVEVYFGEYGWIPIEATPGFSMPILTSMEESEPVISEELLEEEEALEESAPAAAPEQASSGLMKWIVMIAAAIIALWGAYILWRMKLDLRFAGARLKAGKPLTPADKVIAETERWLRFVHRRGLVRESHETLRESIMRWADTYPTLRTELHPLLRKFESARYSPAQVQEDEWRAVQEQADLLKKSMKKVKLI</sequence>
<dbReference type="InterPro" id="IPR025403">
    <property type="entry name" value="TgpA-like_C"/>
</dbReference>
<dbReference type="Pfam" id="PF01841">
    <property type="entry name" value="Transglut_core"/>
    <property type="match status" value="1"/>
</dbReference>
<evidence type="ECO:0000313" key="5">
    <source>
        <dbReference type="Proteomes" id="UP000215596"/>
    </source>
</evidence>
<evidence type="ECO:0000259" key="3">
    <source>
        <dbReference type="SMART" id="SM00460"/>
    </source>
</evidence>
<evidence type="ECO:0000256" key="2">
    <source>
        <dbReference type="SAM" id="Phobius"/>
    </source>
</evidence>
<feature type="domain" description="Transglutaminase-like" evidence="3">
    <location>
        <begin position="461"/>
        <end position="544"/>
    </location>
</feature>
<feature type="transmembrane region" description="Helical" evidence="2">
    <location>
        <begin position="140"/>
        <end position="156"/>
    </location>
</feature>
<dbReference type="EMBL" id="NPBY01000003">
    <property type="protein sequence ID" value="PAD80414.1"/>
    <property type="molecule type" value="Genomic_DNA"/>
</dbReference>
<proteinExistence type="predicted"/>
<gene>
    <name evidence="4" type="ORF">CHH67_00740</name>
</gene>
<feature type="transmembrane region" description="Helical" evidence="2">
    <location>
        <begin position="23"/>
        <end position="41"/>
    </location>
</feature>
<keyword evidence="2" id="KW-0812">Transmembrane</keyword>
<evidence type="ECO:0000256" key="1">
    <source>
        <dbReference type="SAM" id="MobiDB-lite"/>
    </source>
</evidence>
<feature type="transmembrane region" description="Helical" evidence="2">
    <location>
        <begin position="84"/>
        <end position="107"/>
    </location>
</feature>
<keyword evidence="2" id="KW-1133">Transmembrane helix</keyword>
<name>A0A268F4Z0_9BACL</name>
<dbReference type="PANTHER" id="PTHR42736">
    <property type="entry name" value="PROTEIN-GLUTAMINE GAMMA-GLUTAMYLTRANSFERASE"/>
    <property type="match status" value="1"/>
</dbReference>
<accession>A0A268F4Z0</accession>
<dbReference type="Pfam" id="PF13559">
    <property type="entry name" value="DUF4129"/>
    <property type="match status" value="1"/>
</dbReference>
<dbReference type="SMART" id="SM00460">
    <property type="entry name" value="TGc"/>
    <property type="match status" value="1"/>
</dbReference>
<dbReference type="InterPro" id="IPR002931">
    <property type="entry name" value="Transglutaminase-like"/>
</dbReference>
<evidence type="ECO:0000313" key="4">
    <source>
        <dbReference type="EMBL" id="PAD80414.1"/>
    </source>
</evidence>
<dbReference type="AlphaFoldDB" id="A0A268F4Z0"/>
<dbReference type="Pfam" id="PF11992">
    <property type="entry name" value="TgpA_N"/>
    <property type="match status" value="1"/>
</dbReference>
<dbReference type="Proteomes" id="UP000215596">
    <property type="component" value="Unassembled WGS sequence"/>
</dbReference>
<organism evidence="4 5">
    <name type="scientific">Paenibacillus campinasensis</name>
    <dbReference type="NCBI Taxonomy" id="66347"/>
    <lineage>
        <taxon>Bacteria</taxon>
        <taxon>Bacillati</taxon>
        <taxon>Bacillota</taxon>
        <taxon>Bacilli</taxon>
        <taxon>Bacillales</taxon>
        <taxon>Paenibacillaceae</taxon>
        <taxon>Paenibacillus</taxon>
    </lineage>
</organism>